<evidence type="ECO:0000313" key="2">
    <source>
        <dbReference type="Proteomes" id="UP000460287"/>
    </source>
</evidence>
<reference evidence="1 2" key="1">
    <citation type="submission" date="2019-08" db="EMBL/GenBank/DDBJ databases">
        <title>In-depth cultivation of the pig gut microbiome towards novel bacterial diversity and tailored functional studies.</title>
        <authorList>
            <person name="Wylensek D."/>
            <person name="Hitch T.C.A."/>
            <person name="Clavel T."/>
        </authorList>
    </citation>
    <scope>NUCLEOTIDE SEQUENCE [LARGE SCALE GENOMIC DNA]</scope>
    <source>
        <strain evidence="1 2">WCA-383-APC-5B</strain>
    </source>
</reference>
<dbReference type="InterPro" id="IPR038503">
    <property type="entry name" value="SpoIIIAH_sf"/>
</dbReference>
<dbReference type="Pfam" id="PF12685">
    <property type="entry name" value="SpoIIIAH"/>
    <property type="match status" value="1"/>
</dbReference>
<organism evidence="1 2">
    <name type="scientific">Inconstantimicrobium porci</name>
    <dbReference type="NCBI Taxonomy" id="2652291"/>
    <lineage>
        <taxon>Bacteria</taxon>
        <taxon>Bacillati</taxon>
        <taxon>Bacillota</taxon>
        <taxon>Clostridia</taxon>
        <taxon>Eubacteriales</taxon>
        <taxon>Clostridiaceae</taxon>
        <taxon>Inconstantimicrobium</taxon>
    </lineage>
</organism>
<protein>
    <submittedName>
        <fullName evidence="1">SpoIIIAH-like family protein</fullName>
    </submittedName>
</protein>
<gene>
    <name evidence="1" type="ORF">FYJ33_01090</name>
</gene>
<dbReference type="Proteomes" id="UP000460287">
    <property type="component" value="Unassembled WGS sequence"/>
</dbReference>
<accession>A0A7X2MVW3</accession>
<name>A0A7X2MVW3_9CLOT</name>
<comment type="caution">
    <text evidence="1">The sequence shown here is derived from an EMBL/GenBank/DDBJ whole genome shotgun (WGS) entry which is preliminary data.</text>
</comment>
<keyword evidence="2" id="KW-1185">Reference proteome</keyword>
<dbReference type="EMBL" id="VULX01000001">
    <property type="protein sequence ID" value="MSR90041.1"/>
    <property type="molecule type" value="Genomic_DNA"/>
</dbReference>
<dbReference type="InterPro" id="IPR024232">
    <property type="entry name" value="SpoIIIAH"/>
</dbReference>
<dbReference type="AlphaFoldDB" id="A0A7X2MVW3"/>
<sequence>MKWEGYKMNKKQAGIILTLLALIVSAALLSAKINGKLDDGTGNLSETIAFNQNKAQKGENNSKNDYFYEARNSREQSNATTVETLKQISNDNSATKENKENASKQLTEMTIAKNNQTKIELEVKAKGFDDALCFIDKDKVKVIVKSKDELTEKQSIQIQDVVKNITGKSNVMIERKQ</sequence>
<proteinExistence type="predicted"/>
<evidence type="ECO:0000313" key="1">
    <source>
        <dbReference type="EMBL" id="MSR90041.1"/>
    </source>
</evidence>
<dbReference type="Gene3D" id="1.10.287.4300">
    <property type="entry name" value="Stage III sporulation protein AH-like"/>
    <property type="match status" value="1"/>
</dbReference>